<reference evidence="1" key="1">
    <citation type="submission" date="2020-11" db="EMBL/GenBank/DDBJ databases">
        <authorList>
            <person name="Tran Van P."/>
        </authorList>
    </citation>
    <scope>NUCLEOTIDE SEQUENCE</scope>
</reference>
<dbReference type="EMBL" id="LR900951">
    <property type="protein sequence ID" value="CAD7247370.1"/>
    <property type="molecule type" value="Genomic_DNA"/>
</dbReference>
<sequence>MVPVREGWMFGSWFYVLVKFNSLFLDIEYPFLLSRWNLNDSDASDRHSVPADLLPYLELGEMTLKELRRLLNLPGWTLVDTAPHNTSIKRINVSEYSHTLFLVQVHEVCKLQGVVDVVLIHTAVREIPGCH</sequence>
<name>A0A7R8XB91_9CRUS</name>
<dbReference type="Proteomes" id="UP000677054">
    <property type="component" value="Unassembled WGS sequence"/>
</dbReference>
<evidence type="ECO:0000313" key="1">
    <source>
        <dbReference type="EMBL" id="CAD7247370.1"/>
    </source>
</evidence>
<proteinExistence type="predicted"/>
<accession>A0A7R8XB91</accession>
<dbReference type="EMBL" id="CAJPEV010001434">
    <property type="protein sequence ID" value="CAG0892628.1"/>
    <property type="molecule type" value="Genomic_DNA"/>
</dbReference>
<dbReference type="AlphaFoldDB" id="A0A7R8XB91"/>
<protein>
    <submittedName>
        <fullName evidence="1">Uncharacterized protein</fullName>
    </submittedName>
</protein>
<gene>
    <name evidence="1" type="ORF">DSTB1V02_LOCUS7201</name>
</gene>
<organism evidence="1">
    <name type="scientific">Darwinula stevensoni</name>
    <dbReference type="NCBI Taxonomy" id="69355"/>
    <lineage>
        <taxon>Eukaryota</taxon>
        <taxon>Metazoa</taxon>
        <taxon>Ecdysozoa</taxon>
        <taxon>Arthropoda</taxon>
        <taxon>Crustacea</taxon>
        <taxon>Oligostraca</taxon>
        <taxon>Ostracoda</taxon>
        <taxon>Podocopa</taxon>
        <taxon>Podocopida</taxon>
        <taxon>Darwinulocopina</taxon>
        <taxon>Darwinuloidea</taxon>
        <taxon>Darwinulidae</taxon>
        <taxon>Darwinula</taxon>
    </lineage>
</organism>
<evidence type="ECO:0000313" key="2">
    <source>
        <dbReference type="Proteomes" id="UP000677054"/>
    </source>
</evidence>
<keyword evidence="2" id="KW-1185">Reference proteome</keyword>